<dbReference type="Proteomes" id="UP000585474">
    <property type="component" value="Unassembled WGS sequence"/>
</dbReference>
<dbReference type="EMBL" id="BJWL01000001">
    <property type="protein sequence ID" value="GFY80874.1"/>
    <property type="molecule type" value="Genomic_DNA"/>
</dbReference>
<gene>
    <name evidence="3" type="ORF">Acr_01g0006830</name>
</gene>
<keyword evidence="1" id="KW-0175">Coiled coil</keyword>
<evidence type="ECO:0000313" key="3">
    <source>
        <dbReference type="EMBL" id="GFY80874.1"/>
    </source>
</evidence>
<accession>A0A7J0E305</accession>
<dbReference type="OrthoDB" id="1301859at2759"/>
<keyword evidence="4" id="KW-1185">Reference proteome</keyword>
<evidence type="ECO:0000256" key="2">
    <source>
        <dbReference type="SAM" id="MobiDB-lite"/>
    </source>
</evidence>
<proteinExistence type="predicted"/>
<sequence length="510" mass="55621">MADEVNQHPLPLEESSSQERLHEIEVPSSSATDLDRPRETCSFPLGIWMRIPGNGKTVLFASDGKGLGSESGWLYFKARPGKNILKGPPNNVKGWKKRFFFISRDDWEFHLSIPHKGGVVRVPMSWGTPGKRCNKVPALSETEDEIFHRVFEKIGEGGHFKIPVVLDSRTFHKYFAEMSSSGGNSTAEGDIGGKAEGDIGGRAVASAGNTRIIGKEMTRILPHVPDLTLLRWLGGKVRDPSLGPAPNNSSSSFDFRIKLSHLTKVVAEKNATSSSKGVMIFEASETASKKRALDDGSKGKQVAPLSEAKKIKACSGTHMVLAWPPIPGEGSATKSVPGEAIGPHASVMSSTATAEKLLVRVILPTDKEKVEKFTFDQGALTKVSAKGKKDAEEVEAKNKEVERLEARVTKLEKSQNLAKGRIIAAFKESDDFQEAVIGSVSSYFGDGFNFCKRQLAHHYPNLSIDLEDIEMDCDFLAKEEAKVEEREGKAAEERGEKETEVEEGGLGDES</sequence>
<comment type="caution">
    <text evidence="3">The sequence shown here is derived from an EMBL/GenBank/DDBJ whole genome shotgun (WGS) entry which is preliminary data.</text>
</comment>
<name>A0A7J0E305_9ERIC</name>
<feature type="compositionally biased region" description="Basic and acidic residues" evidence="2">
    <location>
        <begin position="484"/>
        <end position="498"/>
    </location>
</feature>
<protein>
    <submittedName>
        <fullName evidence="3">Uncharacterized protein</fullName>
    </submittedName>
</protein>
<feature type="compositionally biased region" description="Acidic residues" evidence="2">
    <location>
        <begin position="499"/>
        <end position="510"/>
    </location>
</feature>
<evidence type="ECO:0000256" key="1">
    <source>
        <dbReference type="SAM" id="Coils"/>
    </source>
</evidence>
<organism evidence="3 4">
    <name type="scientific">Actinidia rufa</name>
    <dbReference type="NCBI Taxonomy" id="165716"/>
    <lineage>
        <taxon>Eukaryota</taxon>
        <taxon>Viridiplantae</taxon>
        <taxon>Streptophyta</taxon>
        <taxon>Embryophyta</taxon>
        <taxon>Tracheophyta</taxon>
        <taxon>Spermatophyta</taxon>
        <taxon>Magnoliopsida</taxon>
        <taxon>eudicotyledons</taxon>
        <taxon>Gunneridae</taxon>
        <taxon>Pentapetalae</taxon>
        <taxon>asterids</taxon>
        <taxon>Ericales</taxon>
        <taxon>Actinidiaceae</taxon>
        <taxon>Actinidia</taxon>
    </lineage>
</organism>
<reference evidence="3 4" key="1">
    <citation type="submission" date="2019-07" db="EMBL/GenBank/DDBJ databases">
        <title>De Novo Assembly of kiwifruit Actinidia rufa.</title>
        <authorList>
            <person name="Sugita-Konishi S."/>
            <person name="Sato K."/>
            <person name="Mori E."/>
            <person name="Abe Y."/>
            <person name="Kisaki G."/>
            <person name="Hamano K."/>
            <person name="Suezawa K."/>
            <person name="Otani M."/>
            <person name="Fukuda T."/>
            <person name="Manabe T."/>
            <person name="Gomi K."/>
            <person name="Tabuchi M."/>
            <person name="Akimitsu K."/>
            <person name="Kataoka I."/>
        </authorList>
    </citation>
    <scope>NUCLEOTIDE SEQUENCE [LARGE SCALE GENOMIC DNA]</scope>
    <source>
        <strain evidence="4">cv. Fuchu</strain>
    </source>
</reference>
<feature type="coiled-coil region" evidence="1">
    <location>
        <begin position="387"/>
        <end position="421"/>
    </location>
</feature>
<evidence type="ECO:0000313" key="4">
    <source>
        <dbReference type="Proteomes" id="UP000585474"/>
    </source>
</evidence>
<feature type="region of interest" description="Disordered" evidence="2">
    <location>
        <begin position="1"/>
        <end position="37"/>
    </location>
</feature>
<feature type="region of interest" description="Disordered" evidence="2">
    <location>
        <begin position="484"/>
        <end position="510"/>
    </location>
</feature>
<dbReference type="AlphaFoldDB" id="A0A7J0E305"/>